<proteinExistence type="predicted"/>
<sequence length="216" mass="25625">MNTPWNFLSFDFVLKKKALKLLIIFLIKYSKIPTYQVKNITDESIVHLETEISRHYEGKTKDLLEEALLALKEKVKRNMLCYIKFIDELYHHSIIDGSILQWCFDRIEELNELEKNSWKTSEKVNYSTEAQQDENTLQERSQEKSKQLTLNLKQENEYLKEMVDVLQTTILDGGGIKDKRVEELEKVNQELQKQNHDLDQKIESIITEYRTNLVII</sequence>
<dbReference type="Proteomes" id="UP000887540">
    <property type="component" value="Unplaced"/>
</dbReference>
<evidence type="ECO:0000313" key="3">
    <source>
        <dbReference type="WBParaSite" id="ACRNAN_scaffold5754.g7111.t1"/>
    </source>
</evidence>
<keyword evidence="1" id="KW-0175">Coiled coil</keyword>
<keyword evidence="2" id="KW-1185">Reference proteome</keyword>
<dbReference type="WBParaSite" id="ACRNAN_scaffold5754.g7111.t1">
    <property type="protein sequence ID" value="ACRNAN_scaffold5754.g7111.t1"/>
    <property type="gene ID" value="ACRNAN_scaffold5754.g7111"/>
</dbReference>
<accession>A0A914E6Y5</accession>
<reference evidence="3" key="1">
    <citation type="submission" date="2022-11" db="UniProtKB">
        <authorList>
            <consortium name="WormBaseParasite"/>
        </authorList>
    </citation>
    <scope>IDENTIFICATION</scope>
</reference>
<protein>
    <submittedName>
        <fullName evidence="3">Uncharacterized protein</fullName>
    </submittedName>
</protein>
<evidence type="ECO:0000256" key="1">
    <source>
        <dbReference type="SAM" id="Coils"/>
    </source>
</evidence>
<feature type="coiled-coil region" evidence="1">
    <location>
        <begin position="177"/>
        <end position="208"/>
    </location>
</feature>
<dbReference type="Gene3D" id="1.25.40.180">
    <property type="match status" value="1"/>
</dbReference>
<dbReference type="AlphaFoldDB" id="A0A914E6Y5"/>
<name>A0A914E6Y5_9BILA</name>
<organism evidence="2 3">
    <name type="scientific">Acrobeloides nanus</name>
    <dbReference type="NCBI Taxonomy" id="290746"/>
    <lineage>
        <taxon>Eukaryota</taxon>
        <taxon>Metazoa</taxon>
        <taxon>Ecdysozoa</taxon>
        <taxon>Nematoda</taxon>
        <taxon>Chromadorea</taxon>
        <taxon>Rhabditida</taxon>
        <taxon>Tylenchina</taxon>
        <taxon>Cephalobomorpha</taxon>
        <taxon>Cephaloboidea</taxon>
        <taxon>Cephalobidae</taxon>
        <taxon>Acrobeloides</taxon>
    </lineage>
</organism>
<evidence type="ECO:0000313" key="2">
    <source>
        <dbReference type="Proteomes" id="UP000887540"/>
    </source>
</evidence>